<evidence type="ECO:0000313" key="4">
    <source>
        <dbReference type="Proteomes" id="UP000235114"/>
    </source>
</evidence>
<keyword evidence="4" id="KW-1185">Reference proteome</keyword>
<evidence type="ECO:0000313" key="2">
    <source>
        <dbReference type="EMBL" id="PLR99001.1"/>
    </source>
</evidence>
<dbReference type="Proteomes" id="UP000234951">
    <property type="component" value="Unassembled WGS sequence"/>
</dbReference>
<reference evidence="2 4" key="2">
    <citation type="submission" date="2017-12" db="EMBL/GenBank/DDBJ databases">
        <title>Comparative Functional Genomics of Dry Heat Resistant strains isolated from the Viking Spacecraft.</title>
        <authorList>
            <person name="Seuylemezian A."/>
            <person name="Cooper K."/>
            <person name="Vaishampayan P."/>
        </authorList>
    </citation>
    <scope>NUCLEOTIDE SEQUENCE [LARGE SCALE GENOMIC DNA]</scope>
    <source>
        <strain evidence="2 4">ATCC 29669</strain>
    </source>
</reference>
<proteinExistence type="predicted"/>
<dbReference type="OrthoDB" id="2454083at2"/>
<name>A0A2N5GIZ5_9BACI</name>
<reference evidence="1 3" key="1">
    <citation type="submission" date="2017-11" db="EMBL/GenBank/DDBJ databases">
        <title>Comparitive Functional Genomics of Dry Heat Resistant strains isolated from the Viking Spacecraft.</title>
        <authorList>
            <person name="Seuylemezian A."/>
            <person name="Cooper K."/>
            <person name="Vaishampayan P."/>
        </authorList>
    </citation>
    <scope>NUCLEOTIDE SEQUENCE [LARGE SCALE GENOMIC DNA]</scope>
    <source>
        <strain evidence="1 3">M4.6</strain>
    </source>
</reference>
<evidence type="ECO:0000313" key="1">
    <source>
        <dbReference type="EMBL" id="PLR81023.1"/>
    </source>
</evidence>
<organism evidence="1 3">
    <name type="scientific">Bacillus canaveralius</name>
    <dbReference type="NCBI Taxonomy" id="1403243"/>
    <lineage>
        <taxon>Bacteria</taxon>
        <taxon>Bacillati</taxon>
        <taxon>Bacillota</taxon>
        <taxon>Bacilli</taxon>
        <taxon>Bacillales</taxon>
        <taxon>Bacillaceae</taxon>
        <taxon>Bacillus</taxon>
    </lineage>
</organism>
<accession>A0A2N5GIZ5</accession>
<gene>
    <name evidence="1" type="ORF">CU635_16040</name>
    <name evidence="2" type="ORF">CVD25_06910</name>
</gene>
<comment type="caution">
    <text evidence="1">The sequence shown here is derived from an EMBL/GenBank/DDBJ whole genome shotgun (WGS) entry which is preliminary data.</text>
</comment>
<sequence length="91" mass="10950">MDYDYLLQQYRSIWNHRMLPSKQNSEVVLEEAVLRELLDENSHPRTRRSRYDKFYLAVSRIIDSELPDQDKLALISLHKKNMETIKARESN</sequence>
<dbReference type="EMBL" id="PGVD01000019">
    <property type="protein sequence ID" value="PLR99001.1"/>
    <property type="molecule type" value="Genomic_DNA"/>
</dbReference>
<dbReference type="EMBL" id="PGVA01000041">
    <property type="protein sequence ID" value="PLR81023.1"/>
    <property type="molecule type" value="Genomic_DNA"/>
</dbReference>
<dbReference type="AlphaFoldDB" id="A0A2N5GIZ5"/>
<evidence type="ECO:0000313" key="3">
    <source>
        <dbReference type="Proteomes" id="UP000234951"/>
    </source>
</evidence>
<protein>
    <submittedName>
        <fullName evidence="1">Uncharacterized protein</fullName>
    </submittedName>
</protein>
<dbReference type="Proteomes" id="UP000235114">
    <property type="component" value="Unassembled WGS sequence"/>
</dbReference>
<dbReference type="RefSeq" id="WP_101578396.1">
    <property type="nucleotide sequence ID" value="NZ_PGVA01000041.1"/>
</dbReference>